<evidence type="ECO:0000313" key="2">
    <source>
        <dbReference type="EMBL" id="BAB85341.1"/>
    </source>
</evidence>
<reference evidence="2" key="1">
    <citation type="journal article" date="2002" name="Nature">
        <title>The genome sequence and structure of rice chromosome 1.</title>
        <authorList>
            <person name="Sasaki T."/>
            <person name="Matsumoto T."/>
            <person name="Yamamoto K."/>
            <person name="Sakata K."/>
            <person name="Baba T."/>
            <person name="Katayose Y."/>
            <person name="Wu J."/>
            <person name="Niimura Y."/>
            <person name="Cheng Z."/>
            <person name="Nagamura Y."/>
            <person name="Antonio B.A."/>
            <person name="Kanamori H."/>
            <person name="Hosokawa S."/>
            <person name="Masukawa M."/>
            <person name="Arikawa K."/>
            <person name="Chiden Y."/>
            <person name="Hayashi M."/>
            <person name="Okamoto M."/>
            <person name="Ando T."/>
            <person name="Aoki H."/>
            <person name="Arita K."/>
            <person name="Hamada M."/>
            <person name="Harada C."/>
            <person name="Hijishita S."/>
            <person name="Honda M."/>
            <person name="Ichikawa Y."/>
            <person name="Idonuma A."/>
            <person name="Iijima M."/>
            <person name="Ikeda M."/>
            <person name="Ikeno M."/>
            <person name="Itoh S."/>
            <person name="Itoh T."/>
            <person name="Itoh Y."/>
            <person name="Itoh Y."/>
            <person name="Iwabuchi A."/>
            <person name="Kamiya K."/>
            <person name="Karasawa W."/>
            <person name="Katagiri S."/>
            <person name="Kikuta A."/>
            <person name="Kobayashi N."/>
            <person name="Kono I."/>
            <person name="Machita K."/>
            <person name="Maehara T."/>
            <person name="Mizuno H."/>
            <person name="Mizubayashi T."/>
            <person name="Mukai Y."/>
            <person name="Nagasaki H."/>
            <person name="Nakashima M."/>
            <person name="Nakama Y."/>
            <person name="Nakamichi Y."/>
            <person name="Nakamura M."/>
            <person name="Namiki N."/>
            <person name="Negishi M."/>
            <person name="Ohta I."/>
            <person name="Ono N."/>
            <person name="Saji S."/>
            <person name="Sakai K."/>
            <person name="Shibata M."/>
            <person name="Shimokawa T."/>
            <person name="Shomura A."/>
            <person name="Song J."/>
            <person name="Takazaki Y."/>
            <person name="Terasawa K."/>
            <person name="Tsuji K."/>
            <person name="Waki K."/>
            <person name="Yamagata H."/>
            <person name="Yamane H."/>
            <person name="Yoshiki S."/>
            <person name="Yoshihara R."/>
            <person name="Yukawa K."/>
            <person name="Zhong H."/>
            <person name="Iwama H."/>
            <person name="Endo T."/>
            <person name="Ito H."/>
            <person name="Hahn J.H."/>
            <person name="Kim H.I."/>
            <person name="Eun M.Y."/>
            <person name="Yano M."/>
            <person name="Jiang J."/>
            <person name="Gojobori T."/>
        </authorList>
    </citation>
    <scope>NUCLEOTIDE SEQUENCE [LARGE SCALE GENOMIC DNA]</scope>
</reference>
<sequence length="195" mass="21894">MYCTYRLAAARRRERRNTTTSTHACRAVHCADDQSKSRHRADEEPARSQDAAQESRPPTAVQTAKSAPAQEEEEINSWNMTNLIKDQQGEPYVKSFSKDRISSKQRGSRLGCMRRLSWALREDVVSAQSLGPSRAGAQQACRSWPMRQLDRSIAGRVLSGMWIGLRFGGREFNLDIVIGMEYEGFGENKSSAPTP</sequence>
<organism evidence="2">
    <name type="scientific">Oryza sativa subsp. japonica</name>
    <name type="common">Rice</name>
    <dbReference type="NCBI Taxonomy" id="39947"/>
    <lineage>
        <taxon>Eukaryota</taxon>
        <taxon>Viridiplantae</taxon>
        <taxon>Streptophyta</taxon>
        <taxon>Embryophyta</taxon>
        <taxon>Tracheophyta</taxon>
        <taxon>Spermatophyta</taxon>
        <taxon>Magnoliopsida</taxon>
        <taxon>Liliopsida</taxon>
        <taxon>Poales</taxon>
        <taxon>Poaceae</taxon>
        <taxon>BOP clade</taxon>
        <taxon>Oryzoideae</taxon>
        <taxon>Oryzeae</taxon>
        <taxon>Oryzinae</taxon>
        <taxon>Oryza</taxon>
        <taxon>Oryza sativa</taxon>
    </lineage>
</organism>
<proteinExistence type="predicted"/>
<feature type="region of interest" description="Disordered" evidence="1">
    <location>
        <begin position="30"/>
        <end position="74"/>
    </location>
</feature>
<dbReference type="AlphaFoldDB" id="Q8S9Y1"/>
<name>Q8S9Y1_ORYSJ</name>
<protein>
    <submittedName>
        <fullName evidence="2">Uncharacterized protein OJ1656_A11.40</fullName>
    </submittedName>
</protein>
<feature type="compositionally biased region" description="Basic and acidic residues" evidence="1">
    <location>
        <begin position="30"/>
        <end position="47"/>
    </location>
</feature>
<evidence type="ECO:0000256" key="1">
    <source>
        <dbReference type="SAM" id="MobiDB-lite"/>
    </source>
</evidence>
<gene>
    <name evidence="2" type="primary">OJ1656_A11.40</name>
</gene>
<accession>Q8S9Y1</accession>
<dbReference type="EMBL" id="AP003448">
    <property type="protein sequence ID" value="BAB85341.1"/>
    <property type="molecule type" value="Genomic_DNA"/>
</dbReference>
<dbReference type="Proteomes" id="UP000817658">
    <property type="component" value="Chromosome 1"/>
</dbReference>